<name>A0AAE0TG26_9BIVA</name>
<proteinExistence type="predicted"/>
<gene>
    <name evidence="2" type="ORF">CHS0354_006191</name>
</gene>
<accession>A0AAE0TG26</accession>
<reference evidence="2" key="1">
    <citation type="journal article" date="2021" name="Genome Biol. Evol.">
        <title>A High-Quality Reference Genome for a Parasitic Bivalve with Doubly Uniparental Inheritance (Bivalvia: Unionida).</title>
        <authorList>
            <person name="Smith C.H."/>
        </authorList>
    </citation>
    <scope>NUCLEOTIDE SEQUENCE</scope>
    <source>
        <strain evidence="2">CHS0354</strain>
    </source>
</reference>
<feature type="compositionally biased region" description="Low complexity" evidence="1">
    <location>
        <begin position="13"/>
        <end position="22"/>
    </location>
</feature>
<evidence type="ECO:0000256" key="1">
    <source>
        <dbReference type="SAM" id="MobiDB-lite"/>
    </source>
</evidence>
<keyword evidence="3" id="KW-1185">Reference proteome</keyword>
<reference evidence="2" key="2">
    <citation type="journal article" date="2021" name="Genome Biol. Evol.">
        <title>Developing a high-quality reference genome for a parasitic bivalve with doubly uniparental inheritance (Bivalvia: Unionida).</title>
        <authorList>
            <person name="Smith C.H."/>
        </authorList>
    </citation>
    <scope>NUCLEOTIDE SEQUENCE</scope>
    <source>
        <strain evidence="2">CHS0354</strain>
        <tissue evidence="2">Mantle</tissue>
    </source>
</reference>
<protein>
    <submittedName>
        <fullName evidence="2">Uncharacterized protein</fullName>
    </submittedName>
</protein>
<sequence>LTAASEKLHKPISHTTGTSSSSIPDGGYDRESKTPEAFNHASEKLRAPIIHQTVTSFSSLPDGALR</sequence>
<organism evidence="2 3">
    <name type="scientific">Potamilus streckersoni</name>
    <dbReference type="NCBI Taxonomy" id="2493646"/>
    <lineage>
        <taxon>Eukaryota</taxon>
        <taxon>Metazoa</taxon>
        <taxon>Spiralia</taxon>
        <taxon>Lophotrochozoa</taxon>
        <taxon>Mollusca</taxon>
        <taxon>Bivalvia</taxon>
        <taxon>Autobranchia</taxon>
        <taxon>Heteroconchia</taxon>
        <taxon>Palaeoheterodonta</taxon>
        <taxon>Unionida</taxon>
        <taxon>Unionoidea</taxon>
        <taxon>Unionidae</taxon>
        <taxon>Ambleminae</taxon>
        <taxon>Lampsilini</taxon>
        <taxon>Potamilus</taxon>
    </lineage>
</organism>
<evidence type="ECO:0000313" key="3">
    <source>
        <dbReference type="Proteomes" id="UP001195483"/>
    </source>
</evidence>
<dbReference type="EMBL" id="JAEAOA010000433">
    <property type="protein sequence ID" value="KAK3609265.1"/>
    <property type="molecule type" value="Genomic_DNA"/>
</dbReference>
<reference evidence="2" key="3">
    <citation type="submission" date="2023-05" db="EMBL/GenBank/DDBJ databases">
        <authorList>
            <person name="Smith C.H."/>
        </authorList>
    </citation>
    <scope>NUCLEOTIDE SEQUENCE</scope>
    <source>
        <strain evidence="2">CHS0354</strain>
        <tissue evidence="2">Mantle</tissue>
    </source>
</reference>
<feature type="region of interest" description="Disordered" evidence="1">
    <location>
        <begin position="1"/>
        <end position="44"/>
    </location>
</feature>
<dbReference type="AlphaFoldDB" id="A0AAE0TG26"/>
<comment type="caution">
    <text evidence="2">The sequence shown here is derived from an EMBL/GenBank/DDBJ whole genome shotgun (WGS) entry which is preliminary data.</text>
</comment>
<dbReference type="Proteomes" id="UP001195483">
    <property type="component" value="Unassembled WGS sequence"/>
</dbReference>
<evidence type="ECO:0000313" key="2">
    <source>
        <dbReference type="EMBL" id="KAK3609265.1"/>
    </source>
</evidence>
<feature type="non-terminal residue" evidence="2">
    <location>
        <position position="66"/>
    </location>
</feature>